<evidence type="ECO:0000256" key="2">
    <source>
        <dbReference type="ARBA" id="ARBA00022475"/>
    </source>
</evidence>
<keyword evidence="3" id="KW-0336">GPI-anchor</keyword>
<evidence type="ECO:0000256" key="8">
    <source>
        <dbReference type="ARBA" id="ARBA00023288"/>
    </source>
</evidence>
<keyword evidence="10" id="KW-0812">Transmembrane</keyword>
<evidence type="ECO:0000313" key="12">
    <source>
        <dbReference type="EMBL" id="KAL2469492.1"/>
    </source>
</evidence>
<sequence>MYFQVKFVYSPAATHPSIANEEIEEVQLDEMNQRLLLGLLDFLPHPILLQWRRRKLSILKTIHSTRILNKVRTLVEKNALPGHDKEDIFSSSVAESSKHVSRESDSRMGLLGSKSSSISRTLGDKDTESDGSSEKMQQDRTKLVEGKVFDKSDEPENAKTPWAAMAAAAVLLKVLAVAALVFNFSASMVAAATWCVSRSDASDQALQIAIDYACGTGADCAPIQSSGICYLPNTLQAHASYAFNSYYQRKGNAPGSCSFAGTATIAKTDPSYGSCVYPSSPSTAGGTGGQATPLGTTIPGTTPSLPLPPPGTTTPLSGSGGLTPGTGTVDSLPRSNAFRVLSIETILSSVSFVLIFSFIFQTM</sequence>
<dbReference type="PANTHER" id="PTHR31044:SF47">
    <property type="entry name" value="CARBOHYDRATE-BINDING X8 DOMAIN SUPERFAMILY PROTEIN"/>
    <property type="match status" value="1"/>
</dbReference>
<dbReference type="FunFam" id="1.20.58.1040:FF:000001">
    <property type="entry name" value="Glucan endo-1,3-beta-glucosidase 4"/>
    <property type="match status" value="1"/>
</dbReference>
<feature type="region of interest" description="Disordered" evidence="9">
    <location>
        <begin position="283"/>
        <end position="328"/>
    </location>
</feature>
<feature type="compositionally biased region" description="Basic and acidic residues" evidence="9">
    <location>
        <begin position="122"/>
        <end position="156"/>
    </location>
</feature>
<evidence type="ECO:0000256" key="7">
    <source>
        <dbReference type="ARBA" id="ARBA00023180"/>
    </source>
</evidence>
<keyword evidence="7" id="KW-0325">Glycoprotein</keyword>
<gene>
    <name evidence="12" type="ORF">Adt_37628</name>
</gene>
<evidence type="ECO:0000313" key="13">
    <source>
        <dbReference type="Proteomes" id="UP001604336"/>
    </source>
</evidence>
<keyword evidence="5 10" id="KW-0472">Membrane</keyword>
<reference evidence="13" key="1">
    <citation type="submission" date="2024-07" db="EMBL/GenBank/DDBJ databases">
        <title>Two chromosome-level genome assemblies of Korean endemic species Abeliophyllum distichum and Forsythia ovata (Oleaceae).</title>
        <authorList>
            <person name="Jang H."/>
        </authorList>
    </citation>
    <scope>NUCLEOTIDE SEQUENCE [LARGE SCALE GENOMIC DNA]</scope>
</reference>
<feature type="domain" description="X8" evidence="11">
    <location>
        <begin position="193"/>
        <end position="277"/>
    </location>
</feature>
<keyword evidence="2" id="KW-1003">Cell membrane</keyword>
<proteinExistence type="predicted"/>
<dbReference type="Proteomes" id="UP001604336">
    <property type="component" value="Unassembled WGS sequence"/>
</dbReference>
<protein>
    <submittedName>
        <fullName evidence="12">X8 domain-containing protein</fullName>
    </submittedName>
</protein>
<keyword evidence="13" id="KW-1185">Reference proteome</keyword>
<evidence type="ECO:0000256" key="3">
    <source>
        <dbReference type="ARBA" id="ARBA00022622"/>
    </source>
</evidence>
<evidence type="ECO:0000256" key="4">
    <source>
        <dbReference type="ARBA" id="ARBA00022729"/>
    </source>
</evidence>
<evidence type="ECO:0000256" key="9">
    <source>
        <dbReference type="SAM" id="MobiDB-lite"/>
    </source>
</evidence>
<name>A0ABD1Q0W1_9LAMI</name>
<dbReference type="Pfam" id="PF07983">
    <property type="entry name" value="X8"/>
    <property type="match status" value="1"/>
</dbReference>
<dbReference type="AlphaFoldDB" id="A0ABD1Q0W1"/>
<organism evidence="12 13">
    <name type="scientific">Abeliophyllum distichum</name>
    <dbReference type="NCBI Taxonomy" id="126358"/>
    <lineage>
        <taxon>Eukaryota</taxon>
        <taxon>Viridiplantae</taxon>
        <taxon>Streptophyta</taxon>
        <taxon>Embryophyta</taxon>
        <taxon>Tracheophyta</taxon>
        <taxon>Spermatophyta</taxon>
        <taxon>Magnoliopsida</taxon>
        <taxon>eudicotyledons</taxon>
        <taxon>Gunneridae</taxon>
        <taxon>Pentapetalae</taxon>
        <taxon>asterids</taxon>
        <taxon>lamiids</taxon>
        <taxon>Lamiales</taxon>
        <taxon>Oleaceae</taxon>
        <taxon>Forsythieae</taxon>
        <taxon>Abeliophyllum</taxon>
    </lineage>
</organism>
<dbReference type="InterPro" id="IPR012946">
    <property type="entry name" value="X8"/>
</dbReference>
<dbReference type="InterPro" id="IPR044788">
    <property type="entry name" value="X8_dom_prot"/>
</dbReference>
<dbReference type="GO" id="GO:0009506">
    <property type="term" value="C:plasmodesma"/>
    <property type="evidence" value="ECO:0007669"/>
    <property type="project" value="UniProtKB-ARBA"/>
</dbReference>
<keyword evidence="6" id="KW-1015">Disulfide bond</keyword>
<dbReference type="GO" id="GO:0005886">
    <property type="term" value="C:plasma membrane"/>
    <property type="evidence" value="ECO:0007669"/>
    <property type="project" value="UniProtKB-SubCell"/>
</dbReference>
<dbReference type="PANTHER" id="PTHR31044">
    <property type="entry name" value="BETA-1,3 GLUCANASE"/>
    <property type="match status" value="1"/>
</dbReference>
<comment type="subcellular location">
    <subcellularLocation>
        <location evidence="1">Cell membrane</location>
        <topology evidence="1">Lipid-anchor</topology>
        <topology evidence="1">GPI-anchor</topology>
    </subcellularLocation>
</comment>
<keyword evidence="4" id="KW-0732">Signal</keyword>
<evidence type="ECO:0000256" key="6">
    <source>
        <dbReference type="ARBA" id="ARBA00023157"/>
    </source>
</evidence>
<dbReference type="GO" id="GO:0098552">
    <property type="term" value="C:side of membrane"/>
    <property type="evidence" value="ECO:0007669"/>
    <property type="project" value="UniProtKB-KW"/>
</dbReference>
<feature type="region of interest" description="Disordered" evidence="9">
    <location>
        <begin position="99"/>
        <end position="156"/>
    </location>
</feature>
<comment type="caution">
    <text evidence="12">The sequence shown here is derived from an EMBL/GenBank/DDBJ whole genome shotgun (WGS) entry which is preliminary data.</text>
</comment>
<evidence type="ECO:0000256" key="5">
    <source>
        <dbReference type="ARBA" id="ARBA00023136"/>
    </source>
</evidence>
<accession>A0ABD1Q0W1</accession>
<evidence type="ECO:0000256" key="10">
    <source>
        <dbReference type="SAM" id="Phobius"/>
    </source>
</evidence>
<evidence type="ECO:0000256" key="1">
    <source>
        <dbReference type="ARBA" id="ARBA00004609"/>
    </source>
</evidence>
<feature type="compositionally biased region" description="Low complexity" evidence="9">
    <location>
        <begin position="283"/>
        <end position="304"/>
    </location>
</feature>
<keyword evidence="10" id="KW-1133">Transmembrane helix</keyword>
<feature type="transmembrane region" description="Helical" evidence="10">
    <location>
        <begin position="162"/>
        <end position="182"/>
    </location>
</feature>
<evidence type="ECO:0000259" key="11">
    <source>
        <dbReference type="SMART" id="SM00768"/>
    </source>
</evidence>
<keyword evidence="8" id="KW-0449">Lipoprotein</keyword>
<feature type="transmembrane region" description="Helical" evidence="10">
    <location>
        <begin position="340"/>
        <end position="360"/>
    </location>
</feature>
<dbReference type="EMBL" id="JBFOLK010000012">
    <property type="protein sequence ID" value="KAL2469492.1"/>
    <property type="molecule type" value="Genomic_DNA"/>
</dbReference>
<dbReference type="Gene3D" id="1.20.58.1040">
    <property type="match status" value="1"/>
</dbReference>
<dbReference type="SMART" id="SM00768">
    <property type="entry name" value="X8"/>
    <property type="match status" value="1"/>
</dbReference>